<keyword evidence="2" id="KW-0863">Zinc-finger</keyword>
<evidence type="ECO:0000256" key="3">
    <source>
        <dbReference type="ARBA" id="ARBA00022833"/>
    </source>
</evidence>
<reference evidence="6" key="1">
    <citation type="submission" date="2015-07" db="EMBL/GenBank/DDBJ databases">
        <title>Adaptation to a free-living lifestyle via gene acquisitions in the diplomonad Trepomonas sp. PC1.</title>
        <authorList>
            <person name="Xu F."/>
            <person name="Jerlstrom-Hultqvist J."/>
            <person name="Kolisko M."/>
            <person name="Simpson A.G.B."/>
            <person name="Roger A.J."/>
            <person name="Svard S.G."/>
            <person name="Andersson J.O."/>
        </authorList>
    </citation>
    <scope>NUCLEOTIDE SEQUENCE</scope>
    <source>
        <strain evidence="6">PC1</strain>
    </source>
</reference>
<evidence type="ECO:0000259" key="5">
    <source>
        <dbReference type="Pfam" id="PF16543"/>
    </source>
</evidence>
<dbReference type="GO" id="GO:0003729">
    <property type="term" value="F:mRNA binding"/>
    <property type="evidence" value="ECO:0007669"/>
    <property type="project" value="TreeGrafter"/>
</dbReference>
<feature type="domain" description="ZC3H15/TMA46 family C-terminal" evidence="5">
    <location>
        <begin position="78"/>
        <end position="153"/>
    </location>
</feature>
<name>A0A146KHY4_9EUKA</name>
<evidence type="ECO:0000313" key="6">
    <source>
        <dbReference type="EMBL" id="JAP95444.1"/>
    </source>
</evidence>
<dbReference type="GO" id="GO:0002181">
    <property type="term" value="P:cytoplasmic translation"/>
    <property type="evidence" value="ECO:0007669"/>
    <property type="project" value="TreeGrafter"/>
</dbReference>
<feature type="coiled-coil region" evidence="4">
    <location>
        <begin position="68"/>
        <end position="125"/>
    </location>
</feature>
<dbReference type="GO" id="GO:0005829">
    <property type="term" value="C:cytosol"/>
    <property type="evidence" value="ECO:0007669"/>
    <property type="project" value="TreeGrafter"/>
</dbReference>
<accession>A0A146KHY4</accession>
<dbReference type="EMBL" id="GDID01001162">
    <property type="protein sequence ID" value="JAP95444.1"/>
    <property type="molecule type" value="Transcribed_RNA"/>
</dbReference>
<dbReference type="Gene3D" id="6.20.400.10">
    <property type="match status" value="1"/>
</dbReference>
<dbReference type="Pfam" id="PF16543">
    <property type="entry name" value="DFRP_C"/>
    <property type="match status" value="1"/>
</dbReference>
<keyword evidence="3" id="KW-0862">Zinc</keyword>
<keyword evidence="1" id="KW-0479">Metal-binding</keyword>
<keyword evidence="4" id="KW-0175">Coiled coil</keyword>
<gene>
    <name evidence="6" type="ORF">TPC1_11563</name>
</gene>
<dbReference type="AlphaFoldDB" id="A0A146KHY4"/>
<proteinExistence type="predicted"/>
<dbReference type="PANTHER" id="PTHR12681:SF0">
    <property type="entry name" value="ZINC FINGER CCCH DOMAIN-CONTAINING PROTEIN 15"/>
    <property type="match status" value="1"/>
</dbReference>
<dbReference type="PANTHER" id="PTHR12681">
    <property type="entry name" value="ZINC FINGER-CONTAINING PROTEIN P48ZNF"/>
    <property type="match status" value="1"/>
</dbReference>
<evidence type="ECO:0000256" key="2">
    <source>
        <dbReference type="ARBA" id="ARBA00022771"/>
    </source>
</evidence>
<feature type="non-terminal residue" evidence="6">
    <location>
        <position position="1"/>
    </location>
</feature>
<evidence type="ECO:0000256" key="1">
    <source>
        <dbReference type="ARBA" id="ARBA00022723"/>
    </source>
</evidence>
<sequence length="192" mass="23287">EVLQEMTEREKEKTKNQNYSTTICDHFIQACRDGIVGFGWVCPNEKQHGYCQYRHWIPVDFQLFKKEELDMDLDYEELEDKIERQREEIVQGTPVTEETFAAWKAARVQRQKEEMENEIQKREKEGTWSGRQIFERGLYRKDAENDDEGDQDEFMSRYKELQAQRKADELRIEQIEQERLQKEYESVKDKEE</sequence>
<organism evidence="6">
    <name type="scientific">Trepomonas sp. PC1</name>
    <dbReference type="NCBI Taxonomy" id="1076344"/>
    <lineage>
        <taxon>Eukaryota</taxon>
        <taxon>Metamonada</taxon>
        <taxon>Diplomonadida</taxon>
        <taxon>Hexamitidae</taxon>
        <taxon>Hexamitinae</taxon>
        <taxon>Trepomonas</taxon>
    </lineage>
</organism>
<protein>
    <submittedName>
        <fullName evidence="6">Zinc finger domain-containing protein</fullName>
    </submittedName>
</protein>
<dbReference type="InterPro" id="IPR032378">
    <property type="entry name" value="ZC3H15/TMA46_C"/>
</dbReference>
<feature type="coiled-coil region" evidence="4">
    <location>
        <begin position="158"/>
        <end position="190"/>
    </location>
</feature>
<dbReference type="GO" id="GO:0008270">
    <property type="term" value="F:zinc ion binding"/>
    <property type="evidence" value="ECO:0007669"/>
    <property type="project" value="UniProtKB-KW"/>
</dbReference>
<evidence type="ECO:0000256" key="4">
    <source>
        <dbReference type="SAM" id="Coils"/>
    </source>
</evidence>